<evidence type="ECO:0000313" key="8">
    <source>
        <dbReference type="EMBL" id="KAK4524461.1"/>
    </source>
</evidence>
<keyword evidence="4" id="KW-0240">DNA-directed RNA polymerase</keyword>
<dbReference type="AlphaFoldDB" id="A0AAV9IAZ5"/>
<dbReference type="EMBL" id="JANCYU010000023">
    <property type="protein sequence ID" value="KAK4524461.1"/>
    <property type="molecule type" value="Genomic_DNA"/>
</dbReference>
<dbReference type="SMART" id="SM00657">
    <property type="entry name" value="RPOL4c"/>
    <property type="match status" value="1"/>
</dbReference>
<dbReference type="InterPro" id="IPR006590">
    <property type="entry name" value="RNA_pol_Rpb4/RPC9_core"/>
</dbReference>
<dbReference type="GO" id="GO:0006384">
    <property type="term" value="P:transcription initiation at RNA polymerase III promoter"/>
    <property type="evidence" value="ECO:0007669"/>
    <property type="project" value="InterPro"/>
</dbReference>
<evidence type="ECO:0000259" key="7">
    <source>
        <dbReference type="SMART" id="SM00657"/>
    </source>
</evidence>
<sequence>MKVLQATEELVTNREVLDWLQDCSNNEAKHKLPNNLKQLMTPMTKYLQETPAGTQSGSSLQSLFAQLEKFPLTLGELQMIANLRPNSVLQLLCILLDCERRFTDEEMAELLQIIDTTLEPPPIKEEEMDIQSTPSSM</sequence>
<comment type="caution">
    <text evidence="8">The sequence shown here is derived from an EMBL/GenBank/DDBJ whole genome shotgun (WGS) entry which is preliminary data.</text>
</comment>
<comment type="similarity">
    <text evidence="2">Belongs to the eukaryotic RPC9 RNA polymerase subunit family.</text>
</comment>
<reference evidence="8 9" key="1">
    <citation type="submission" date="2022-07" db="EMBL/GenBank/DDBJ databases">
        <title>Genome-wide signatures of adaptation to extreme environments.</title>
        <authorList>
            <person name="Cho C.H."/>
            <person name="Yoon H.S."/>
        </authorList>
    </citation>
    <scope>NUCLEOTIDE SEQUENCE [LARGE SCALE GENOMIC DNA]</scope>
    <source>
        <strain evidence="8 9">108.79 E11</strain>
    </source>
</reference>
<protein>
    <recommendedName>
        <fullName evidence="3">DNA-directed RNA polymerase III subunit RPC9</fullName>
    </recommendedName>
</protein>
<evidence type="ECO:0000256" key="4">
    <source>
        <dbReference type="ARBA" id="ARBA00022478"/>
    </source>
</evidence>
<dbReference type="Proteomes" id="UP001300502">
    <property type="component" value="Unassembled WGS sequence"/>
</dbReference>
<dbReference type="InterPro" id="IPR005574">
    <property type="entry name" value="Rpb4/RPC9"/>
</dbReference>
<dbReference type="InterPro" id="IPR010997">
    <property type="entry name" value="HRDC-like_sf"/>
</dbReference>
<keyword evidence="9" id="KW-1185">Reference proteome</keyword>
<dbReference type="InterPro" id="IPR038324">
    <property type="entry name" value="Rpb4/RPC9_sf"/>
</dbReference>
<dbReference type="GO" id="GO:0005666">
    <property type="term" value="C:RNA polymerase III complex"/>
    <property type="evidence" value="ECO:0007669"/>
    <property type="project" value="InterPro"/>
</dbReference>
<evidence type="ECO:0000256" key="3">
    <source>
        <dbReference type="ARBA" id="ARBA00016672"/>
    </source>
</evidence>
<keyword evidence="5" id="KW-0804">Transcription</keyword>
<evidence type="ECO:0000256" key="5">
    <source>
        <dbReference type="ARBA" id="ARBA00023163"/>
    </source>
</evidence>
<keyword evidence="6" id="KW-0539">Nucleus</keyword>
<comment type="subcellular location">
    <subcellularLocation>
        <location evidence="1">Nucleus</location>
    </subcellularLocation>
</comment>
<evidence type="ECO:0000256" key="1">
    <source>
        <dbReference type="ARBA" id="ARBA00004123"/>
    </source>
</evidence>
<dbReference type="Pfam" id="PF03874">
    <property type="entry name" value="RNA_pol_Rpb4"/>
    <property type="match status" value="1"/>
</dbReference>
<dbReference type="GO" id="GO:0000166">
    <property type="term" value="F:nucleotide binding"/>
    <property type="evidence" value="ECO:0007669"/>
    <property type="project" value="InterPro"/>
</dbReference>
<dbReference type="PANTHER" id="PTHR15561">
    <property type="entry name" value="CALCITONIN GENE-RELATED PEPTIDE-RECEPTOR COMPONENT PROTEIN"/>
    <property type="match status" value="1"/>
</dbReference>
<feature type="domain" description="RNA polymerase Rpb4/RPC9 core" evidence="7">
    <location>
        <begin position="1"/>
        <end position="121"/>
    </location>
</feature>
<evidence type="ECO:0000256" key="6">
    <source>
        <dbReference type="ARBA" id="ARBA00023242"/>
    </source>
</evidence>
<proteinExistence type="inferred from homology"/>
<evidence type="ECO:0000313" key="9">
    <source>
        <dbReference type="Proteomes" id="UP001300502"/>
    </source>
</evidence>
<accession>A0AAV9IAZ5</accession>
<evidence type="ECO:0000256" key="2">
    <source>
        <dbReference type="ARBA" id="ARBA00006898"/>
    </source>
</evidence>
<gene>
    <name evidence="8" type="ORF">GAYE_SCF03G2362</name>
</gene>
<dbReference type="InterPro" id="IPR038846">
    <property type="entry name" value="RPC9"/>
</dbReference>
<organism evidence="8 9">
    <name type="scientific">Galdieria yellowstonensis</name>
    <dbReference type="NCBI Taxonomy" id="3028027"/>
    <lineage>
        <taxon>Eukaryota</taxon>
        <taxon>Rhodophyta</taxon>
        <taxon>Bangiophyceae</taxon>
        <taxon>Galdieriales</taxon>
        <taxon>Galdieriaceae</taxon>
        <taxon>Galdieria</taxon>
    </lineage>
</organism>
<dbReference type="SUPFAM" id="SSF47819">
    <property type="entry name" value="HRDC-like"/>
    <property type="match status" value="1"/>
</dbReference>
<name>A0AAV9IAZ5_9RHOD</name>
<dbReference type="Gene3D" id="1.20.1250.40">
    <property type="match status" value="1"/>
</dbReference>
<dbReference type="PANTHER" id="PTHR15561:SF0">
    <property type="entry name" value="DNA-DIRECTED RNA POLYMERASE III SUBUNIT RPC9"/>
    <property type="match status" value="1"/>
</dbReference>